<dbReference type="PANTHER" id="PTHR30307">
    <property type="entry name" value="S-ADENOSYLMETHIONINE:TRNA RIBOSYLTRANSFERASE-ISOMERASE"/>
    <property type="match status" value="1"/>
</dbReference>
<comment type="caution">
    <text evidence="6">The sequence shown here is derived from an EMBL/GenBank/DDBJ whole genome shotgun (WGS) entry which is preliminary data.</text>
</comment>
<dbReference type="NCBIfam" id="NF001140">
    <property type="entry name" value="PRK00147.1"/>
    <property type="match status" value="1"/>
</dbReference>
<accession>A0A934QID6</accession>
<comment type="subunit">
    <text evidence="5">Monomer.</text>
</comment>
<keyword evidence="4 5" id="KW-0671">Queuosine biosynthesis</keyword>
<reference evidence="6" key="1">
    <citation type="submission" date="2017-08" db="EMBL/GenBank/DDBJ databases">
        <authorList>
            <person name="Imhoff J.F."/>
            <person name="Rahn T."/>
            <person name="Kuenzel S."/>
            <person name="Neulinger S.C."/>
        </authorList>
    </citation>
    <scope>NUCLEOTIDE SEQUENCE</scope>
    <source>
        <strain evidence="6">DSM 9154</strain>
    </source>
</reference>
<dbReference type="SUPFAM" id="SSF111337">
    <property type="entry name" value="QueA-like"/>
    <property type="match status" value="1"/>
</dbReference>
<name>A0A934QID6_9PROT</name>
<dbReference type="Pfam" id="PF02547">
    <property type="entry name" value="Queuosine_synth"/>
    <property type="match status" value="1"/>
</dbReference>
<dbReference type="Gene3D" id="3.40.1780.10">
    <property type="entry name" value="QueA-like"/>
    <property type="match status" value="1"/>
</dbReference>
<dbReference type="HAMAP" id="MF_00113">
    <property type="entry name" value="QueA"/>
    <property type="match status" value="1"/>
</dbReference>
<dbReference type="InterPro" id="IPR036100">
    <property type="entry name" value="QueA_sf"/>
</dbReference>
<comment type="similarity">
    <text evidence="5">Belongs to the QueA family.</text>
</comment>
<gene>
    <name evidence="5" type="primary">queA</name>
    <name evidence="6" type="ORF">CKO21_08370</name>
</gene>
<dbReference type="PANTHER" id="PTHR30307:SF0">
    <property type="entry name" value="S-ADENOSYLMETHIONINE:TRNA RIBOSYLTRANSFERASE-ISOMERASE"/>
    <property type="match status" value="1"/>
</dbReference>
<evidence type="ECO:0000313" key="6">
    <source>
        <dbReference type="EMBL" id="MBK1697262.1"/>
    </source>
</evidence>
<comment type="catalytic activity">
    <reaction evidence="5">
        <text>7-aminomethyl-7-carbaguanosine(34) in tRNA + S-adenosyl-L-methionine = epoxyqueuosine(34) in tRNA + adenine + L-methionine + 2 H(+)</text>
        <dbReference type="Rhea" id="RHEA:32155"/>
        <dbReference type="Rhea" id="RHEA-COMP:10342"/>
        <dbReference type="Rhea" id="RHEA-COMP:18582"/>
        <dbReference type="ChEBI" id="CHEBI:15378"/>
        <dbReference type="ChEBI" id="CHEBI:16708"/>
        <dbReference type="ChEBI" id="CHEBI:57844"/>
        <dbReference type="ChEBI" id="CHEBI:59789"/>
        <dbReference type="ChEBI" id="CHEBI:82833"/>
        <dbReference type="ChEBI" id="CHEBI:194443"/>
        <dbReference type="EC" id="2.4.99.17"/>
    </reaction>
</comment>
<keyword evidence="7" id="KW-1185">Reference proteome</keyword>
<comment type="pathway">
    <text evidence="5">tRNA modification; tRNA-queuosine biosynthesis.</text>
</comment>
<dbReference type="EC" id="2.4.99.17" evidence="5"/>
<comment type="subcellular location">
    <subcellularLocation>
        <location evidence="5">Cytoplasm</location>
    </subcellularLocation>
</comment>
<comment type="function">
    <text evidence="5">Transfers and isomerizes the ribose moiety from AdoMet to the 7-aminomethyl group of 7-deazaguanine (preQ1-tRNA) to give epoxyqueuosine (oQ-tRNA).</text>
</comment>
<evidence type="ECO:0000313" key="7">
    <source>
        <dbReference type="Proteomes" id="UP000778970"/>
    </source>
</evidence>
<dbReference type="InterPro" id="IPR003699">
    <property type="entry name" value="QueA"/>
</dbReference>
<protein>
    <recommendedName>
        <fullName evidence="5">S-adenosylmethionine:tRNA ribosyltransferase-isomerase</fullName>
        <ecNumber evidence="5">2.4.99.17</ecNumber>
    </recommendedName>
    <alternativeName>
        <fullName evidence="5">Queuosine biosynthesis protein QueA</fullName>
    </alternativeName>
</protein>
<evidence type="ECO:0000256" key="4">
    <source>
        <dbReference type="ARBA" id="ARBA00022785"/>
    </source>
</evidence>
<organism evidence="6 7">
    <name type="scientific">Rhodovibrio salinarum</name>
    <dbReference type="NCBI Taxonomy" id="1087"/>
    <lineage>
        <taxon>Bacteria</taxon>
        <taxon>Pseudomonadati</taxon>
        <taxon>Pseudomonadota</taxon>
        <taxon>Alphaproteobacteria</taxon>
        <taxon>Rhodospirillales</taxon>
        <taxon>Rhodovibrionaceae</taxon>
        <taxon>Rhodovibrio</taxon>
    </lineage>
</organism>
<dbReference type="GO" id="GO:0008616">
    <property type="term" value="P:tRNA queuosine(34) biosynthetic process"/>
    <property type="evidence" value="ECO:0007669"/>
    <property type="project" value="UniProtKB-UniRule"/>
</dbReference>
<evidence type="ECO:0000256" key="1">
    <source>
        <dbReference type="ARBA" id="ARBA00022490"/>
    </source>
</evidence>
<dbReference type="GO" id="GO:0005737">
    <property type="term" value="C:cytoplasm"/>
    <property type="evidence" value="ECO:0007669"/>
    <property type="project" value="UniProtKB-SubCell"/>
</dbReference>
<sequence length="352" mass="38912">MHTDDFDFDLPKSFVAQRPIKPRDAARLLAVGEGFQDLGVRDLPQLLQPGDVAVFNDTRVIPTRLWGTRGQARIEATLHKPDPERDDTWHAFARPGKRLRVGDTVTFAETLNAAVIDKLEGGEVVLRFDRGGHDLLQMLEQIGGMPLPPYIDRRDGPDSTDYQDYQTVFANTPGAVAAPTAGLHFTDQLLANLDARGVQRVTVTLHVGAGTFLPVKTDDPRQHAMHAEFGEITPATAEAINQARTAGGRAVAIGTTALRLMETAADDSGTVHPFRDESDIFILPGYRFKATDLLFTNFHLPRSTLFMLACAFAGRRRMLSAYEHAKQQGYRFFSYGDASLLQRLPDIDETTI</sequence>
<reference evidence="6" key="2">
    <citation type="journal article" date="2020" name="Microorganisms">
        <title>Osmotic Adaptation and Compatible Solute Biosynthesis of Phototrophic Bacteria as Revealed from Genome Analyses.</title>
        <authorList>
            <person name="Imhoff J.F."/>
            <person name="Rahn T."/>
            <person name="Kunzel S."/>
            <person name="Keller A."/>
            <person name="Neulinger S.C."/>
        </authorList>
    </citation>
    <scope>NUCLEOTIDE SEQUENCE</scope>
    <source>
        <strain evidence="6">DSM 9154</strain>
    </source>
</reference>
<proteinExistence type="inferred from homology"/>
<dbReference type="EMBL" id="NRRE01000022">
    <property type="protein sequence ID" value="MBK1697262.1"/>
    <property type="molecule type" value="Genomic_DNA"/>
</dbReference>
<dbReference type="Gene3D" id="2.40.10.240">
    <property type="entry name" value="QueA-like"/>
    <property type="match status" value="1"/>
</dbReference>
<evidence type="ECO:0000256" key="3">
    <source>
        <dbReference type="ARBA" id="ARBA00022691"/>
    </source>
</evidence>
<dbReference type="InterPro" id="IPR042119">
    <property type="entry name" value="QueA_dom2"/>
</dbReference>
<dbReference type="Proteomes" id="UP000778970">
    <property type="component" value="Unassembled WGS sequence"/>
</dbReference>
<dbReference type="InterPro" id="IPR042118">
    <property type="entry name" value="QueA_dom1"/>
</dbReference>
<keyword evidence="3 5" id="KW-0949">S-adenosyl-L-methionine</keyword>
<keyword evidence="2 5" id="KW-0808">Transferase</keyword>
<dbReference type="AlphaFoldDB" id="A0A934QID6"/>
<dbReference type="GO" id="GO:0051075">
    <property type="term" value="F:S-adenosylmethionine:tRNA ribosyltransferase-isomerase activity"/>
    <property type="evidence" value="ECO:0007669"/>
    <property type="project" value="UniProtKB-EC"/>
</dbReference>
<dbReference type="NCBIfam" id="TIGR00113">
    <property type="entry name" value="queA"/>
    <property type="match status" value="1"/>
</dbReference>
<evidence type="ECO:0000256" key="5">
    <source>
        <dbReference type="HAMAP-Rule" id="MF_00113"/>
    </source>
</evidence>
<evidence type="ECO:0000256" key="2">
    <source>
        <dbReference type="ARBA" id="ARBA00022679"/>
    </source>
</evidence>
<dbReference type="RefSeq" id="WP_027288280.1">
    <property type="nucleotide sequence ID" value="NZ_NRRE01000022.1"/>
</dbReference>
<keyword evidence="1 5" id="KW-0963">Cytoplasm</keyword>